<dbReference type="GeneID" id="63808941"/>
<dbReference type="EMBL" id="MCFD01000021">
    <property type="protein sequence ID" value="ORX65785.1"/>
    <property type="molecule type" value="Genomic_DNA"/>
</dbReference>
<keyword evidence="3" id="KW-1185">Reference proteome</keyword>
<proteinExistence type="predicted"/>
<sequence>MLPFPRPLGVDYSLLHMSFCPQKGSTDCDNVFLSFPYAAMSAFCLPTQSVTSGACLRGKQAALPPPSTVAAPASTPALLRAAGVRDIYIAPHSLADPHRCCISVSLLLISAMLFRFSQTLGARQDKQPAAPPLLLQPLMQSCISWVSWPAGPGTSFHVHGQRPSRGIDAPRTLRQ</sequence>
<comment type="caution">
    <text evidence="2">The sequence shown here is derived from an EMBL/GenBank/DDBJ whole genome shotgun (WGS) entry which is preliminary data.</text>
</comment>
<name>A0A1Y1VXM7_9FUNG</name>
<dbReference type="AlphaFoldDB" id="A0A1Y1VXM7"/>
<protein>
    <submittedName>
        <fullName evidence="2">Uncharacterized protein</fullName>
    </submittedName>
</protein>
<feature type="region of interest" description="Disordered" evidence="1">
    <location>
        <begin position="156"/>
        <end position="175"/>
    </location>
</feature>
<organism evidence="2 3">
    <name type="scientific">Linderina pennispora</name>
    <dbReference type="NCBI Taxonomy" id="61395"/>
    <lineage>
        <taxon>Eukaryota</taxon>
        <taxon>Fungi</taxon>
        <taxon>Fungi incertae sedis</taxon>
        <taxon>Zoopagomycota</taxon>
        <taxon>Kickxellomycotina</taxon>
        <taxon>Kickxellomycetes</taxon>
        <taxon>Kickxellales</taxon>
        <taxon>Kickxellaceae</taxon>
        <taxon>Linderina</taxon>
    </lineage>
</organism>
<evidence type="ECO:0000256" key="1">
    <source>
        <dbReference type="SAM" id="MobiDB-lite"/>
    </source>
</evidence>
<reference evidence="2 3" key="1">
    <citation type="submission" date="2016-07" db="EMBL/GenBank/DDBJ databases">
        <title>Pervasive Adenine N6-methylation of Active Genes in Fungi.</title>
        <authorList>
            <consortium name="DOE Joint Genome Institute"/>
            <person name="Mondo S.J."/>
            <person name="Dannebaum R.O."/>
            <person name="Kuo R.C."/>
            <person name="Labutti K."/>
            <person name="Haridas S."/>
            <person name="Kuo A."/>
            <person name="Salamov A."/>
            <person name="Ahrendt S.R."/>
            <person name="Lipzen A."/>
            <person name="Sullivan W."/>
            <person name="Andreopoulos W.B."/>
            <person name="Clum A."/>
            <person name="Lindquist E."/>
            <person name="Daum C."/>
            <person name="Ramamoorthy G.K."/>
            <person name="Gryganskyi A."/>
            <person name="Culley D."/>
            <person name="Magnuson J.K."/>
            <person name="James T.Y."/>
            <person name="O'Malley M.A."/>
            <person name="Stajich J.E."/>
            <person name="Spatafora J.W."/>
            <person name="Visel A."/>
            <person name="Grigoriev I.V."/>
        </authorList>
    </citation>
    <scope>NUCLEOTIDE SEQUENCE [LARGE SCALE GENOMIC DNA]</scope>
    <source>
        <strain evidence="2 3">ATCC 12442</strain>
    </source>
</reference>
<dbReference type="RefSeq" id="XP_040739878.1">
    <property type="nucleotide sequence ID" value="XM_040892293.1"/>
</dbReference>
<evidence type="ECO:0000313" key="3">
    <source>
        <dbReference type="Proteomes" id="UP000193922"/>
    </source>
</evidence>
<evidence type="ECO:0000313" key="2">
    <source>
        <dbReference type="EMBL" id="ORX65785.1"/>
    </source>
</evidence>
<gene>
    <name evidence="2" type="ORF">DL89DRAFT_95534</name>
</gene>
<dbReference type="Proteomes" id="UP000193922">
    <property type="component" value="Unassembled WGS sequence"/>
</dbReference>
<accession>A0A1Y1VXM7</accession>